<feature type="coiled-coil region" evidence="1">
    <location>
        <begin position="371"/>
        <end position="414"/>
    </location>
</feature>
<keyword evidence="1" id="KW-0175">Coiled coil</keyword>
<keyword evidence="4" id="KW-1185">Reference proteome</keyword>
<feature type="region of interest" description="Disordered" evidence="2">
    <location>
        <begin position="110"/>
        <end position="132"/>
    </location>
</feature>
<dbReference type="KEGG" id="tet:TTHERM_00497130"/>
<protein>
    <submittedName>
        <fullName evidence="3">Uncharacterized protein</fullName>
    </submittedName>
</protein>
<dbReference type="STRING" id="312017.I7M4M1"/>
<name>I7M4M1_TETTS</name>
<accession>I7M4M1</accession>
<evidence type="ECO:0000256" key="1">
    <source>
        <dbReference type="SAM" id="Coils"/>
    </source>
</evidence>
<dbReference type="GeneID" id="7835368"/>
<feature type="coiled-coil region" evidence="1">
    <location>
        <begin position="254"/>
        <end position="336"/>
    </location>
</feature>
<dbReference type="EMBL" id="GG662212">
    <property type="protein sequence ID" value="EAS07660.1"/>
    <property type="molecule type" value="Genomic_DNA"/>
</dbReference>
<organism evidence="3 4">
    <name type="scientific">Tetrahymena thermophila (strain SB210)</name>
    <dbReference type="NCBI Taxonomy" id="312017"/>
    <lineage>
        <taxon>Eukaryota</taxon>
        <taxon>Sar</taxon>
        <taxon>Alveolata</taxon>
        <taxon>Ciliophora</taxon>
        <taxon>Intramacronucleata</taxon>
        <taxon>Oligohymenophorea</taxon>
        <taxon>Hymenostomatida</taxon>
        <taxon>Tetrahymenina</taxon>
        <taxon>Tetrahymenidae</taxon>
        <taxon>Tetrahymena</taxon>
    </lineage>
</organism>
<feature type="compositionally biased region" description="Polar residues" evidence="2">
    <location>
        <begin position="567"/>
        <end position="589"/>
    </location>
</feature>
<dbReference type="OMA" id="DYVEQPN"/>
<evidence type="ECO:0000313" key="3">
    <source>
        <dbReference type="EMBL" id="EAS07660.1"/>
    </source>
</evidence>
<dbReference type="RefSeq" id="XP_001027902.1">
    <property type="nucleotide sequence ID" value="XM_001027902.1"/>
</dbReference>
<proteinExistence type="predicted"/>
<sequence length="589" mass="68270">MSSSSTNKGSNNLANSMNEKDILKEVALDRIVQLNFNEETLKRNFEIIIKYLRMLKDGHLNTQNELDDIRAKMEKQQQENLELLKKNQQNDLIKNELQQMKDAIKENEKNLASVQNDNQKLKEDNQKAKEENNQLRENIEKLKETLGFLKEKLEKFGNTEQLEHKFDQKLEQKLIMLKELQRQMNDLNDRLKLLENKGNLSAKSDLDSMQQDLLGLKLRLNKLNGLVIQDGDKAELHQFIQSGSSQNLSQPERIEEMEKNMKQVIQDMQESVINALGSKKLQQKKDENTVKQERELEDIKNDLKYLEKAFQKTANINKTDDKLVARQREIEELKRIMGDYQDTKYKFEGGSGNNGGAANASLIDDKMNKMRKELMALLKGLKEELNTKADKTDLLKLEEYLNNKLREMDALYNEKFANKEDTLQALSFLEKKINNLYQIIKQQNKPLQEDGLIVRRPLWSCIVCDKGQQNYNAKLGKHKVWNNFPVPKDNSPERANGKFAKGYRNMQETAKQRNQFKFQSATMASHNASPDSSPGRQNSIEGPNSYTNPYISDQDFKTPDKLPPVNDQHSLQLTARNQRSRSNNLSTYN</sequence>
<feature type="compositionally biased region" description="Basic and acidic residues" evidence="2">
    <location>
        <begin position="119"/>
        <end position="132"/>
    </location>
</feature>
<dbReference type="Proteomes" id="UP000009168">
    <property type="component" value="Unassembled WGS sequence"/>
</dbReference>
<evidence type="ECO:0000256" key="2">
    <source>
        <dbReference type="SAM" id="MobiDB-lite"/>
    </source>
</evidence>
<reference evidence="4" key="1">
    <citation type="journal article" date="2006" name="PLoS Biol.">
        <title>Macronuclear genome sequence of the ciliate Tetrahymena thermophila, a model eukaryote.</title>
        <authorList>
            <person name="Eisen J.A."/>
            <person name="Coyne R.S."/>
            <person name="Wu M."/>
            <person name="Wu D."/>
            <person name="Thiagarajan M."/>
            <person name="Wortman J.R."/>
            <person name="Badger J.H."/>
            <person name="Ren Q."/>
            <person name="Amedeo P."/>
            <person name="Jones K.M."/>
            <person name="Tallon L.J."/>
            <person name="Delcher A.L."/>
            <person name="Salzberg S.L."/>
            <person name="Silva J.C."/>
            <person name="Haas B.J."/>
            <person name="Majoros W.H."/>
            <person name="Farzad M."/>
            <person name="Carlton J.M."/>
            <person name="Smith R.K. Jr."/>
            <person name="Garg J."/>
            <person name="Pearlman R.E."/>
            <person name="Karrer K.M."/>
            <person name="Sun L."/>
            <person name="Manning G."/>
            <person name="Elde N.C."/>
            <person name="Turkewitz A.P."/>
            <person name="Asai D.J."/>
            <person name="Wilkes D.E."/>
            <person name="Wang Y."/>
            <person name="Cai H."/>
            <person name="Collins K."/>
            <person name="Stewart B.A."/>
            <person name="Lee S.R."/>
            <person name="Wilamowska K."/>
            <person name="Weinberg Z."/>
            <person name="Ruzzo W.L."/>
            <person name="Wloga D."/>
            <person name="Gaertig J."/>
            <person name="Frankel J."/>
            <person name="Tsao C.-C."/>
            <person name="Gorovsky M.A."/>
            <person name="Keeling P.J."/>
            <person name="Waller R.F."/>
            <person name="Patron N.J."/>
            <person name="Cherry J.M."/>
            <person name="Stover N.A."/>
            <person name="Krieger C.J."/>
            <person name="del Toro C."/>
            <person name="Ryder H.F."/>
            <person name="Williamson S.C."/>
            <person name="Barbeau R.A."/>
            <person name="Hamilton E.P."/>
            <person name="Orias E."/>
        </authorList>
    </citation>
    <scope>NUCLEOTIDE SEQUENCE [LARGE SCALE GENOMIC DNA]</scope>
    <source>
        <strain evidence="4">SB210</strain>
    </source>
</reference>
<evidence type="ECO:0000313" key="4">
    <source>
        <dbReference type="Proteomes" id="UP000009168"/>
    </source>
</evidence>
<dbReference type="InParanoid" id="I7M4M1"/>
<feature type="compositionally biased region" description="Polar residues" evidence="2">
    <location>
        <begin position="521"/>
        <end position="551"/>
    </location>
</feature>
<gene>
    <name evidence="3" type="ORF">TTHERM_00497130</name>
</gene>
<dbReference type="AlphaFoldDB" id="I7M4M1"/>
<dbReference type="HOGENOM" id="CLU_463458_0_0_1"/>
<feature type="region of interest" description="Disordered" evidence="2">
    <location>
        <begin position="521"/>
        <end position="589"/>
    </location>
</feature>
<dbReference type="OrthoDB" id="303547at2759"/>